<dbReference type="Proteomes" id="UP000003835">
    <property type="component" value="Unassembled WGS sequence"/>
</dbReference>
<dbReference type="RefSeq" id="WP_006105824.1">
    <property type="nucleotide sequence ID" value="NZ_DS989874.1"/>
</dbReference>
<dbReference type="STRING" id="118168.MC7420_3408"/>
<evidence type="ECO:0000313" key="2">
    <source>
        <dbReference type="Proteomes" id="UP000003835"/>
    </source>
</evidence>
<sequence length="183" mass="21282">MNKQERNRLIQRISRASGVAQYALQKKMTDEQISQAAQHLDVLELVKSANTYNRYCQAQKTREANDKLKSFLDPQNSEIVSVGRWLINALSQNRSDRKETLLERDLVHKEDYNTMVSDMRQTISDMDQITLASTQESADKIKILEKRIDTLKGQLSRIEEYIRNNHGVAEWKRINETLISMGR</sequence>
<dbReference type="EMBL" id="DS989874">
    <property type="protein sequence ID" value="EDX71293.1"/>
    <property type="molecule type" value="Genomic_DNA"/>
</dbReference>
<gene>
    <name evidence="1" type="ORF">MC7420_3408</name>
</gene>
<dbReference type="HOGENOM" id="CLU_1472819_0_0_3"/>
<evidence type="ECO:0000313" key="1">
    <source>
        <dbReference type="EMBL" id="EDX71293.1"/>
    </source>
</evidence>
<organism evidence="1 2">
    <name type="scientific">Coleofasciculus chthonoplastes PCC 7420</name>
    <dbReference type="NCBI Taxonomy" id="118168"/>
    <lineage>
        <taxon>Bacteria</taxon>
        <taxon>Bacillati</taxon>
        <taxon>Cyanobacteriota</taxon>
        <taxon>Cyanophyceae</taxon>
        <taxon>Coleofasciculales</taxon>
        <taxon>Coleofasciculaceae</taxon>
        <taxon>Coleofasciculus</taxon>
    </lineage>
</organism>
<dbReference type="OrthoDB" id="425172at2"/>
<reference evidence="1 2" key="1">
    <citation type="submission" date="2008-07" db="EMBL/GenBank/DDBJ databases">
        <authorList>
            <person name="Tandeau de Marsac N."/>
            <person name="Ferriera S."/>
            <person name="Johnson J."/>
            <person name="Kravitz S."/>
            <person name="Beeson K."/>
            <person name="Sutton G."/>
            <person name="Rogers Y.-H."/>
            <person name="Friedman R."/>
            <person name="Frazier M."/>
            <person name="Venter J.C."/>
        </authorList>
    </citation>
    <scope>NUCLEOTIDE SEQUENCE [LARGE SCALE GENOMIC DNA]</scope>
    <source>
        <strain evidence="1 2">PCC 7420</strain>
    </source>
</reference>
<protein>
    <submittedName>
        <fullName evidence="1">Uncharacterized protein</fullName>
    </submittedName>
</protein>
<keyword evidence="2" id="KW-1185">Reference proteome</keyword>
<proteinExistence type="predicted"/>
<dbReference type="AlphaFoldDB" id="B4W3H0"/>
<accession>B4W3H0</accession>
<name>B4W3H0_9CYAN</name>
<dbReference type="eggNOG" id="ENOG5031BRB">
    <property type="taxonomic scope" value="Bacteria"/>
</dbReference>